<evidence type="ECO:0000313" key="14">
    <source>
        <dbReference type="Proteomes" id="UP000194903"/>
    </source>
</evidence>
<dbReference type="GO" id="GO:0008734">
    <property type="term" value="F:L-aspartate oxidase activity"/>
    <property type="evidence" value="ECO:0007669"/>
    <property type="project" value="UniProtKB-EC"/>
</dbReference>
<dbReference type="Pfam" id="PF00890">
    <property type="entry name" value="FAD_binding_2"/>
    <property type="match status" value="1"/>
</dbReference>
<dbReference type="InterPro" id="IPR003953">
    <property type="entry name" value="FAD-dep_OxRdtase_2_FAD-bd"/>
</dbReference>
<dbReference type="NCBIfam" id="NF004820">
    <property type="entry name" value="PRK06175.1"/>
    <property type="match status" value="1"/>
</dbReference>
<protein>
    <recommendedName>
        <fullName evidence="5">L-aspartate oxidase</fullName>
        <ecNumber evidence="4">1.4.3.16</ecNumber>
    </recommendedName>
    <alternativeName>
        <fullName evidence="10">Quinolinate synthase B</fullName>
    </alternativeName>
</protein>
<dbReference type="InterPro" id="IPR027477">
    <property type="entry name" value="Succ_DH/fumarate_Rdtase_cat_sf"/>
</dbReference>
<evidence type="ECO:0000256" key="9">
    <source>
        <dbReference type="ARBA" id="ARBA00023002"/>
    </source>
</evidence>
<dbReference type="PANTHER" id="PTHR42716:SF2">
    <property type="entry name" value="L-ASPARTATE OXIDASE, CHLOROPLASTIC"/>
    <property type="match status" value="1"/>
</dbReference>
<dbReference type="Gene3D" id="3.90.700.10">
    <property type="entry name" value="Succinate dehydrogenase/fumarate reductase flavoprotein, catalytic domain"/>
    <property type="match status" value="1"/>
</dbReference>
<comment type="catalytic activity">
    <reaction evidence="11">
        <text>L-aspartate + O2 = iminosuccinate + H2O2</text>
        <dbReference type="Rhea" id="RHEA:25876"/>
        <dbReference type="ChEBI" id="CHEBI:15379"/>
        <dbReference type="ChEBI" id="CHEBI:16240"/>
        <dbReference type="ChEBI" id="CHEBI:29991"/>
        <dbReference type="ChEBI" id="CHEBI:77875"/>
        <dbReference type="EC" id="1.4.3.16"/>
    </reaction>
    <physiologicalReaction direction="left-to-right" evidence="11">
        <dbReference type="Rhea" id="RHEA:25877"/>
    </physiologicalReaction>
</comment>
<dbReference type="SUPFAM" id="SSF51905">
    <property type="entry name" value="FAD/NAD(P)-binding domain"/>
    <property type="match status" value="1"/>
</dbReference>
<dbReference type="RefSeq" id="WP_087022027.1">
    <property type="nucleotide sequence ID" value="NZ_NHOC01000014.1"/>
</dbReference>
<name>A0A252F1F9_9FIRM</name>
<dbReference type="Gene3D" id="3.50.50.60">
    <property type="entry name" value="FAD/NAD(P)-binding domain"/>
    <property type="match status" value="1"/>
</dbReference>
<comment type="caution">
    <text evidence="13">The sequence shown here is derived from an EMBL/GenBank/DDBJ whole genome shotgun (WGS) entry which is preliminary data.</text>
</comment>
<evidence type="ECO:0000256" key="3">
    <source>
        <dbReference type="ARBA" id="ARBA00008562"/>
    </source>
</evidence>
<proteinExistence type="inferred from homology"/>
<dbReference type="EMBL" id="NHOC01000014">
    <property type="protein sequence ID" value="OUM19559.1"/>
    <property type="molecule type" value="Genomic_DNA"/>
</dbReference>
<keyword evidence="6" id="KW-0285">Flavoprotein</keyword>
<dbReference type="PANTHER" id="PTHR42716">
    <property type="entry name" value="L-ASPARTATE OXIDASE"/>
    <property type="match status" value="1"/>
</dbReference>
<keyword evidence="8" id="KW-0274">FAD</keyword>
<evidence type="ECO:0000256" key="4">
    <source>
        <dbReference type="ARBA" id="ARBA00012173"/>
    </source>
</evidence>
<comment type="pathway">
    <text evidence="2">Cofactor biosynthesis; NAD(+) biosynthesis; iminoaspartate from L-aspartate (oxidase route): step 1/1.</text>
</comment>
<evidence type="ECO:0000256" key="1">
    <source>
        <dbReference type="ARBA" id="ARBA00001974"/>
    </source>
</evidence>
<evidence type="ECO:0000256" key="10">
    <source>
        <dbReference type="ARBA" id="ARBA00030386"/>
    </source>
</evidence>
<evidence type="ECO:0000259" key="12">
    <source>
        <dbReference type="Pfam" id="PF00890"/>
    </source>
</evidence>
<dbReference type="OrthoDB" id="9806724at2"/>
<comment type="similarity">
    <text evidence="3">Belongs to the FAD-dependent oxidoreductase 2 family. NadB subfamily.</text>
</comment>
<keyword evidence="14" id="KW-1185">Reference proteome</keyword>
<evidence type="ECO:0000256" key="5">
    <source>
        <dbReference type="ARBA" id="ARBA00021901"/>
    </source>
</evidence>
<dbReference type="EC" id="1.4.3.16" evidence="4"/>
<evidence type="ECO:0000256" key="8">
    <source>
        <dbReference type="ARBA" id="ARBA00022827"/>
    </source>
</evidence>
<keyword evidence="9" id="KW-0560">Oxidoreductase</keyword>
<keyword evidence="7" id="KW-0662">Pyridine nucleotide biosynthesis</keyword>
<dbReference type="GO" id="GO:0034628">
    <property type="term" value="P:'de novo' NAD+ biosynthetic process from L-aspartate"/>
    <property type="evidence" value="ECO:0007669"/>
    <property type="project" value="TreeGrafter"/>
</dbReference>
<evidence type="ECO:0000256" key="7">
    <source>
        <dbReference type="ARBA" id="ARBA00022642"/>
    </source>
</evidence>
<accession>A0A252F1F9</accession>
<comment type="cofactor">
    <cofactor evidence="1">
        <name>FAD</name>
        <dbReference type="ChEBI" id="CHEBI:57692"/>
    </cofactor>
</comment>
<sequence length="438" mass="49257">METADILVVGTGAAGLFNALQLPQSMDVLVITKEEADHSDSFLAQGGMCVLLDEDDYDSYFEDTMKAGHYENNKASVDIMIRSSQHIAQELVDYGVDFQRDEDGCFVFTREGAHSENRILFHEDLTGREITGKLLERAKERENIRIEEHTTLVDLLCDEKENRCCGAVVRDADGTIREIRSRAVVLATGGLGGLFRFSTNFPHISGDALAIAMRHGIEIEHINYIQIHPTTLYTTKPGRRFLISESVRGEGAYLLNAKGERFVNELLPRDLLAKEIGKQMKIDNRPYVELSVTHLDPNFVKKRFPNIYKQCLEEGYDMTKEPIPVTPGQHYFMGGIKVDLDSKTSMDGLYAVGETSCNGVHGRNRLASNSLLESLVFAERAANHAAAHVSTEQPVSTENIAFNADEYADIDQRNRKAVLDEIKRKDEAFYEQWLHYDS</sequence>
<evidence type="ECO:0000256" key="6">
    <source>
        <dbReference type="ARBA" id="ARBA00022630"/>
    </source>
</evidence>
<evidence type="ECO:0000256" key="11">
    <source>
        <dbReference type="ARBA" id="ARBA00048305"/>
    </source>
</evidence>
<dbReference type="PRINTS" id="PR00368">
    <property type="entry name" value="FADPNR"/>
</dbReference>
<dbReference type="InterPro" id="IPR036188">
    <property type="entry name" value="FAD/NAD-bd_sf"/>
</dbReference>
<organism evidence="13 14">
    <name type="scientific">Butyricicoccus porcorum</name>
    <dbReference type="NCBI Taxonomy" id="1945634"/>
    <lineage>
        <taxon>Bacteria</taxon>
        <taxon>Bacillati</taxon>
        <taxon>Bacillota</taxon>
        <taxon>Clostridia</taxon>
        <taxon>Eubacteriales</taxon>
        <taxon>Butyricicoccaceae</taxon>
        <taxon>Butyricicoccus</taxon>
    </lineage>
</organism>
<dbReference type="AlphaFoldDB" id="A0A252F1F9"/>
<dbReference type="UniPathway" id="UPA00253">
    <property type="reaction ID" value="UER00326"/>
</dbReference>
<dbReference type="Proteomes" id="UP000194903">
    <property type="component" value="Unassembled WGS sequence"/>
</dbReference>
<feature type="domain" description="FAD-dependent oxidoreductase 2 FAD-binding" evidence="12">
    <location>
        <begin position="5"/>
        <end position="371"/>
    </location>
</feature>
<dbReference type="FunFam" id="3.90.700.10:FF:000002">
    <property type="entry name" value="L-aspartate oxidase"/>
    <property type="match status" value="1"/>
</dbReference>
<reference evidence="13 14" key="1">
    <citation type="submission" date="2017-05" db="EMBL/GenBank/DDBJ databases">
        <title>Butyricicoccus porcorum sp. nov. a butyrate-producing bacterium from the swine intestinal tract.</title>
        <authorList>
            <person name="Trachsel J."/>
            <person name="Humphrey S."/>
            <person name="Allen H.K."/>
        </authorList>
    </citation>
    <scope>NUCLEOTIDE SEQUENCE [LARGE SCALE GENOMIC DNA]</scope>
    <source>
        <strain evidence="13">BB10</strain>
    </source>
</reference>
<dbReference type="SUPFAM" id="SSF56425">
    <property type="entry name" value="Succinate dehydrogenase/fumarate reductase flavoprotein, catalytic domain"/>
    <property type="match status" value="1"/>
</dbReference>
<gene>
    <name evidence="13" type="ORF">CBW42_12310</name>
</gene>
<dbReference type="InterPro" id="IPR005288">
    <property type="entry name" value="NadB"/>
</dbReference>
<evidence type="ECO:0000313" key="13">
    <source>
        <dbReference type="EMBL" id="OUM19559.1"/>
    </source>
</evidence>
<dbReference type="GO" id="GO:0033765">
    <property type="term" value="F:steroid dehydrogenase activity, acting on the CH-CH group of donors"/>
    <property type="evidence" value="ECO:0007669"/>
    <property type="project" value="UniProtKB-ARBA"/>
</dbReference>
<evidence type="ECO:0000256" key="2">
    <source>
        <dbReference type="ARBA" id="ARBA00004950"/>
    </source>
</evidence>